<dbReference type="EMBL" id="SRRO01000001">
    <property type="protein sequence ID" value="TGN64208.1"/>
    <property type="molecule type" value="Genomic_DNA"/>
</dbReference>
<dbReference type="Proteomes" id="UP000297496">
    <property type="component" value="Unassembled WGS sequence"/>
</dbReference>
<evidence type="ECO:0000313" key="2">
    <source>
        <dbReference type="Proteomes" id="UP000297496"/>
    </source>
</evidence>
<name>A0A4Z1CFB3_9ACTN</name>
<keyword evidence="2" id="KW-1185">Reference proteome</keyword>
<organism evidence="1 2">
    <name type="scientific">Nocardioides eburneiflavus</name>
    <dbReference type="NCBI Taxonomy" id="2518372"/>
    <lineage>
        <taxon>Bacteria</taxon>
        <taxon>Bacillati</taxon>
        <taxon>Actinomycetota</taxon>
        <taxon>Actinomycetes</taxon>
        <taxon>Propionibacteriales</taxon>
        <taxon>Nocardioidaceae</taxon>
        <taxon>Nocardioides</taxon>
    </lineage>
</organism>
<accession>A0A4Z1CFB3</accession>
<comment type="caution">
    <text evidence="1">The sequence shown here is derived from an EMBL/GenBank/DDBJ whole genome shotgun (WGS) entry which is preliminary data.</text>
</comment>
<proteinExistence type="predicted"/>
<reference evidence="1 2" key="1">
    <citation type="submission" date="2019-04" db="EMBL/GenBank/DDBJ databases">
        <title>Three New Species of Nocardioides, Nocardioides euryhalodurans sp. nov., Nocardioides seonyuensis sp. nov. and Nocardioides eburneoflavus sp. nov. Isolated from Soil.</title>
        <authorList>
            <person name="Roh S.G."/>
            <person name="Lee C."/>
            <person name="Kim M.-K."/>
            <person name="Kim S.B."/>
        </authorList>
    </citation>
    <scope>NUCLEOTIDE SEQUENCE [LARGE SCALE GENOMIC DNA]</scope>
    <source>
        <strain evidence="1 2">MMS17-SY213</strain>
    </source>
</reference>
<sequence>MTITLTGTQASIRAMYDHGIRLNAFVNLDGNVDQYEVHSPSGYSLHYDRGLALVAYADACEAVAARTSNRHEADRLSDEAARAILSAFGA</sequence>
<gene>
    <name evidence="1" type="ORF">EXE59_09780</name>
</gene>
<dbReference type="RefSeq" id="WP_135838735.1">
    <property type="nucleotide sequence ID" value="NZ_SRRO01000001.1"/>
</dbReference>
<protein>
    <submittedName>
        <fullName evidence="1">Uncharacterized protein</fullName>
    </submittedName>
</protein>
<evidence type="ECO:0000313" key="1">
    <source>
        <dbReference type="EMBL" id="TGN64208.1"/>
    </source>
</evidence>
<dbReference type="AlphaFoldDB" id="A0A4Z1CFB3"/>